<dbReference type="InterPro" id="IPR010982">
    <property type="entry name" value="Lambda_DNA-bd_dom_sf"/>
</dbReference>
<gene>
    <name evidence="2" type="ORF">FXF36_08645</name>
</gene>
<reference evidence="3" key="1">
    <citation type="submission" date="2019-08" db="EMBL/GenBank/DDBJ databases">
        <title>Complete Genome Sequence of the Polysaccharide-Degrading Rumen Bacterium Pseudobutyrivibrio xylanivorans MA3014.</title>
        <authorList>
            <person name="Palevich N."/>
            <person name="Maclean P.H."/>
            <person name="Kelly W.J."/>
            <person name="Leahy S.C."/>
            <person name="Rakonjac J."/>
            <person name="Attwood G.T."/>
        </authorList>
    </citation>
    <scope>NUCLEOTIDE SEQUENCE [LARGE SCALE GENOMIC DNA]</scope>
    <source>
        <strain evidence="3">MA3014</strain>
    </source>
</reference>
<sequence>MKQNNISSFLGEQCRKYRKILGITQEELAEKMNTTPQTISNYERMGIKDVDVEKEISTILGVNLREETEDNEGTPGELGKEILFYLMEHNGNCLIVELLKDDVLYGITKERLDHEIEKIAKLDLCCRDNFKTDSSSGECIIGYTEGVFKGNKFDRLFITAKGIVTIKNLATNTYQVERINKCINDVKSYEMLLASRTHGDKVKKVPVAKDMEEFLELRPWYRLINGLTRSGVCNYKADYIKYLYTNWMNKFEFADPWLCPGFSTEEIDVLISGKNFYYDLMYRMAFGFTNKYRLENHIVRDAGRKSVSYETACYFYDEEIAERNGDYKRSRLEWFKANEWVLVADEEEYFESLQDDYFDEMMRECENDELVFFTNDALSSNSIIGKLDQKKRLSSIYRENVSDEFVDEVMENMSLFYVLPKEPKVGAEKINIVDEKLLVEELRKNVPNIEEYPDNVLKWFTKDQIESFIRENYKKPEYYNELIIQEQLNEIEKLIPEAKEEYYRFPKSWEENGLADLVREVCCLNM</sequence>
<protein>
    <submittedName>
        <fullName evidence="2">Helix-turn-helix transcriptional regulator</fullName>
    </submittedName>
</protein>
<evidence type="ECO:0000313" key="3">
    <source>
        <dbReference type="Proteomes" id="UP000327030"/>
    </source>
</evidence>
<dbReference type="Pfam" id="PF01381">
    <property type="entry name" value="HTH_3"/>
    <property type="match status" value="1"/>
</dbReference>
<dbReference type="GO" id="GO:0003677">
    <property type="term" value="F:DNA binding"/>
    <property type="evidence" value="ECO:0007669"/>
    <property type="project" value="InterPro"/>
</dbReference>
<dbReference type="OrthoDB" id="1848513at2"/>
<name>A0A5P6VR09_PSEXY</name>
<organism evidence="2 3">
    <name type="scientific">Pseudobutyrivibrio xylanivorans</name>
    <dbReference type="NCBI Taxonomy" id="185007"/>
    <lineage>
        <taxon>Bacteria</taxon>
        <taxon>Bacillati</taxon>
        <taxon>Bacillota</taxon>
        <taxon>Clostridia</taxon>
        <taxon>Lachnospirales</taxon>
        <taxon>Lachnospiraceae</taxon>
        <taxon>Pseudobutyrivibrio</taxon>
    </lineage>
</organism>
<proteinExistence type="predicted"/>
<evidence type="ECO:0000313" key="2">
    <source>
        <dbReference type="EMBL" id="QFJ54920.1"/>
    </source>
</evidence>
<dbReference type="AlphaFoldDB" id="A0A5P6VR09"/>
<dbReference type="SMART" id="SM00530">
    <property type="entry name" value="HTH_XRE"/>
    <property type="match status" value="1"/>
</dbReference>
<dbReference type="SUPFAM" id="SSF47413">
    <property type="entry name" value="lambda repressor-like DNA-binding domains"/>
    <property type="match status" value="1"/>
</dbReference>
<feature type="domain" description="HTH cro/C1-type" evidence="1">
    <location>
        <begin position="15"/>
        <end position="67"/>
    </location>
</feature>
<dbReference type="KEGG" id="pxv:FXF36_08645"/>
<evidence type="ECO:0000259" key="1">
    <source>
        <dbReference type="PROSITE" id="PS50943"/>
    </source>
</evidence>
<dbReference type="EMBL" id="CP043028">
    <property type="protein sequence ID" value="QFJ54920.1"/>
    <property type="molecule type" value="Genomic_DNA"/>
</dbReference>
<accession>A0A5P6VR09</accession>
<dbReference type="Proteomes" id="UP000327030">
    <property type="component" value="Chromosome 1"/>
</dbReference>
<dbReference type="RefSeq" id="WP_151623378.1">
    <property type="nucleotide sequence ID" value="NZ_CP043028.1"/>
</dbReference>
<dbReference type="InterPro" id="IPR001387">
    <property type="entry name" value="Cro/C1-type_HTH"/>
</dbReference>
<dbReference type="PROSITE" id="PS50943">
    <property type="entry name" value="HTH_CROC1"/>
    <property type="match status" value="1"/>
</dbReference>
<dbReference type="CDD" id="cd00093">
    <property type="entry name" value="HTH_XRE"/>
    <property type="match status" value="1"/>
</dbReference>
<dbReference type="Gene3D" id="1.10.260.40">
    <property type="entry name" value="lambda repressor-like DNA-binding domains"/>
    <property type="match status" value="1"/>
</dbReference>